<feature type="chain" id="PRO_5019099048" evidence="1">
    <location>
        <begin position="19"/>
        <end position="288"/>
    </location>
</feature>
<evidence type="ECO:0000313" key="2">
    <source>
        <dbReference type="EMBL" id="AZS30528.1"/>
    </source>
</evidence>
<protein>
    <submittedName>
        <fullName evidence="2">DUF1460 domain-containing protein</fullName>
    </submittedName>
</protein>
<dbReference type="KEGG" id="buy:D8S85_13885"/>
<gene>
    <name evidence="2" type="ORF">D8S85_13885</name>
</gene>
<dbReference type="PROSITE" id="PS51257">
    <property type="entry name" value="PROKAR_LIPOPROTEIN"/>
    <property type="match status" value="1"/>
</dbReference>
<keyword evidence="3" id="KW-1185">Reference proteome</keyword>
<dbReference type="EMBL" id="CP032819">
    <property type="protein sequence ID" value="AZS30528.1"/>
    <property type="molecule type" value="Genomic_DNA"/>
</dbReference>
<keyword evidence="1" id="KW-0732">Signal</keyword>
<evidence type="ECO:0000313" key="3">
    <source>
        <dbReference type="Proteomes" id="UP000270673"/>
    </source>
</evidence>
<dbReference type="AlphaFoldDB" id="A0A3S9VVG2"/>
<dbReference type="Proteomes" id="UP000270673">
    <property type="component" value="Chromosome"/>
</dbReference>
<dbReference type="Gene3D" id="1.10.3670.10">
    <property type="entry name" value="Putative xylanase like domain"/>
    <property type="match status" value="1"/>
</dbReference>
<proteinExistence type="predicted"/>
<dbReference type="InterPro" id="IPR038765">
    <property type="entry name" value="Papain-like_cys_pep_sf"/>
</dbReference>
<dbReference type="SUPFAM" id="SSF54001">
    <property type="entry name" value="Cysteine proteinases"/>
    <property type="match status" value="1"/>
</dbReference>
<dbReference type="Pfam" id="PF07313">
    <property type="entry name" value="AmiA-like"/>
    <property type="match status" value="1"/>
</dbReference>
<name>A0A3S9VVG2_9BACT</name>
<sequence>MKNLVFLFLITFSFGAFACSPVDSVHQKDQTLLKHFFEYANQKEINKLPLNEKVVAIGRYFLETPYAGGTLDINPQEELVVDLQEFDCVTFVDNVIALARLDKYEEESIPQFQKNLQEIRYRNGEIVDYTSRLHYSSDWLYEMTCRNILEDITKEKGGIPFPNKVSFISQNWKKYPALIQDSTLVTKIIDIEKAINGRAYYYIPKEKVLPFAGQIKTGDIILITTKKKGLDTAHVGIAIENEGQVYLLHASVSDKKVSITTETLPDYLQRITSHSGIMIGRLINFKSN</sequence>
<dbReference type="Gene3D" id="2.30.260.10">
    <property type="entry name" value="putative xylanase like domain"/>
    <property type="match status" value="1"/>
</dbReference>
<dbReference type="OrthoDB" id="1409585at2"/>
<organism evidence="2 3">
    <name type="scientific">Butyricimonas faecalis</name>
    <dbReference type="NCBI Taxonomy" id="2093856"/>
    <lineage>
        <taxon>Bacteria</taxon>
        <taxon>Pseudomonadati</taxon>
        <taxon>Bacteroidota</taxon>
        <taxon>Bacteroidia</taxon>
        <taxon>Bacteroidales</taxon>
        <taxon>Odoribacteraceae</taxon>
        <taxon>Butyricimonas</taxon>
    </lineage>
</organism>
<accession>A0A3S9VVG2</accession>
<feature type="signal peptide" evidence="1">
    <location>
        <begin position="1"/>
        <end position="18"/>
    </location>
</feature>
<dbReference type="InterPro" id="IPR010846">
    <property type="entry name" value="AmiA-like"/>
</dbReference>
<evidence type="ECO:0000256" key="1">
    <source>
        <dbReference type="SAM" id="SignalP"/>
    </source>
</evidence>
<dbReference type="RefSeq" id="WP_106625112.1">
    <property type="nucleotide sequence ID" value="NZ_CP032819.1"/>
</dbReference>
<reference evidence="2 3" key="1">
    <citation type="submission" date="2018-10" db="EMBL/GenBank/DDBJ databases">
        <title>Butyricimonas faecalis sp. nov., isolated from human faeces and emended description of the genus Butyricimonas.</title>
        <authorList>
            <person name="Le Roy T."/>
            <person name="Van der Smissen P."/>
            <person name="Paquot A."/>
            <person name="Delzenne N."/>
            <person name="Muccioli G."/>
            <person name="Collet J.-F."/>
            <person name="Cani P.D."/>
        </authorList>
    </citation>
    <scope>NUCLEOTIDE SEQUENCE [LARGE SCALE GENOMIC DNA]</scope>
    <source>
        <strain evidence="2 3">H184</strain>
    </source>
</reference>